<keyword evidence="1" id="KW-0732">Signal</keyword>
<dbReference type="AlphaFoldDB" id="A0A3N0VLL5"/>
<feature type="signal peptide" evidence="1">
    <location>
        <begin position="1"/>
        <end position="26"/>
    </location>
</feature>
<name>A0A3N0VLL5_9GAMM</name>
<protein>
    <recommendedName>
        <fullName evidence="2">Spore coat protein U/FanG domain-containing protein</fullName>
    </recommendedName>
</protein>
<gene>
    <name evidence="3" type="ORF">ED208_03785</name>
</gene>
<dbReference type="RefSeq" id="WP_123210508.1">
    <property type="nucleotide sequence ID" value="NZ_RJVO01000001.1"/>
</dbReference>
<evidence type="ECO:0000313" key="3">
    <source>
        <dbReference type="EMBL" id="ROH93653.1"/>
    </source>
</evidence>
<dbReference type="InParanoid" id="A0A3N0VLL5"/>
<dbReference type="PROSITE" id="PS51257">
    <property type="entry name" value="PROKAR_LIPOPROTEIN"/>
    <property type="match status" value="1"/>
</dbReference>
<evidence type="ECO:0000256" key="1">
    <source>
        <dbReference type="SAM" id="SignalP"/>
    </source>
</evidence>
<sequence length="181" mass="18910">MRSVPLLLRSGLAGLLLAGSCGPALAAEATASFAVTARVEPGCQLQLKGTLYFPYVLFTGGAPRPAVPATLEVLCPAGQPYRVAFDGGLAFDQNFFSRRMQGPHGKHLFYSLRAYTNGPIQFVGDRGMGDTIDLPPLSQSGTGAVQKIELSGETPGLGGGGINSNYAPGEYNDLVTITLAY</sequence>
<dbReference type="Pfam" id="PF05229">
    <property type="entry name" value="SCPU"/>
    <property type="match status" value="1"/>
</dbReference>
<organism evidence="3 4">
    <name type="scientific">Stagnimonas aquatica</name>
    <dbReference type="NCBI Taxonomy" id="2689987"/>
    <lineage>
        <taxon>Bacteria</taxon>
        <taxon>Pseudomonadati</taxon>
        <taxon>Pseudomonadota</taxon>
        <taxon>Gammaproteobacteria</taxon>
        <taxon>Nevskiales</taxon>
        <taxon>Nevskiaceae</taxon>
        <taxon>Stagnimonas</taxon>
    </lineage>
</organism>
<evidence type="ECO:0000259" key="2">
    <source>
        <dbReference type="Pfam" id="PF05229"/>
    </source>
</evidence>
<accession>A0A3N0VLL5</accession>
<keyword evidence="4" id="KW-1185">Reference proteome</keyword>
<dbReference type="InterPro" id="IPR007893">
    <property type="entry name" value="Spore_coat_U/FanG"/>
</dbReference>
<proteinExistence type="predicted"/>
<feature type="chain" id="PRO_5018174826" description="Spore coat protein U/FanG domain-containing protein" evidence="1">
    <location>
        <begin position="27"/>
        <end position="181"/>
    </location>
</feature>
<dbReference type="EMBL" id="RJVO01000001">
    <property type="protein sequence ID" value="ROH93653.1"/>
    <property type="molecule type" value="Genomic_DNA"/>
</dbReference>
<feature type="domain" description="Spore coat protein U/FanG" evidence="2">
    <location>
        <begin position="29"/>
        <end position="178"/>
    </location>
</feature>
<dbReference type="Proteomes" id="UP000282106">
    <property type="component" value="Unassembled WGS sequence"/>
</dbReference>
<evidence type="ECO:0000313" key="4">
    <source>
        <dbReference type="Proteomes" id="UP000282106"/>
    </source>
</evidence>
<reference evidence="3 4" key="1">
    <citation type="submission" date="2018-10" db="EMBL/GenBank/DDBJ databases">
        <authorList>
            <person name="Chen W.-M."/>
        </authorList>
    </citation>
    <scope>NUCLEOTIDE SEQUENCE [LARGE SCALE GENOMIC DNA]</scope>
    <source>
        <strain evidence="3 4">THS-13</strain>
    </source>
</reference>
<comment type="caution">
    <text evidence="3">The sequence shown here is derived from an EMBL/GenBank/DDBJ whole genome shotgun (WGS) entry which is preliminary data.</text>
</comment>